<keyword evidence="2" id="KW-1185">Reference proteome</keyword>
<dbReference type="EMBL" id="JAIXMP010000001">
    <property type="protein sequence ID" value="KAI9278191.1"/>
    <property type="molecule type" value="Genomic_DNA"/>
</dbReference>
<gene>
    <name evidence="1" type="ORF">BDA99DRAFT_530962</name>
</gene>
<dbReference type="AlphaFoldDB" id="A0AAD5PJI3"/>
<reference evidence="1" key="1">
    <citation type="journal article" date="2022" name="IScience">
        <title>Evolution of zygomycete secretomes and the origins of terrestrial fungal ecologies.</title>
        <authorList>
            <person name="Chang Y."/>
            <person name="Wang Y."/>
            <person name="Mondo S."/>
            <person name="Ahrendt S."/>
            <person name="Andreopoulos W."/>
            <person name="Barry K."/>
            <person name="Beard J."/>
            <person name="Benny G.L."/>
            <person name="Blankenship S."/>
            <person name="Bonito G."/>
            <person name="Cuomo C."/>
            <person name="Desiro A."/>
            <person name="Gervers K.A."/>
            <person name="Hundley H."/>
            <person name="Kuo A."/>
            <person name="LaButti K."/>
            <person name="Lang B.F."/>
            <person name="Lipzen A."/>
            <person name="O'Donnell K."/>
            <person name="Pangilinan J."/>
            <person name="Reynolds N."/>
            <person name="Sandor L."/>
            <person name="Smith M.E."/>
            <person name="Tsang A."/>
            <person name="Grigoriev I.V."/>
            <person name="Stajich J.E."/>
            <person name="Spatafora J.W."/>
        </authorList>
    </citation>
    <scope>NUCLEOTIDE SEQUENCE</scope>
    <source>
        <strain evidence="1">RSA 2281</strain>
    </source>
</reference>
<evidence type="ECO:0000313" key="1">
    <source>
        <dbReference type="EMBL" id="KAI9278191.1"/>
    </source>
</evidence>
<comment type="caution">
    <text evidence="1">The sequence shown here is derived from an EMBL/GenBank/DDBJ whole genome shotgun (WGS) entry which is preliminary data.</text>
</comment>
<reference evidence="1" key="2">
    <citation type="submission" date="2023-02" db="EMBL/GenBank/DDBJ databases">
        <authorList>
            <consortium name="DOE Joint Genome Institute"/>
            <person name="Mondo S.J."/>
            <person name="Chang Y."/>
            <person name="Wang Y."/>
            <person name="Ahrendt S."/>
            <person name="Andreopoulos W."/>
            <person name="Barry K."/>
            <person name="Beard J."/>
            <person name="Benny G.L."/>
            <person name="Blankenship S."/>
            <person name="Bonito G."/>
            <person name="Cuomo C."/>
            <person name="Desiro A."/>
            <person name="Gervers K.A."/>
            <person name="Hundley H."/>
            <person name="Kuo A."/>
            <person name="LaButti K."/>
            <person name="Lang B.F."/>
            <person name="Lipzen A."/>
            <person name="O'Donnell K."/>
            <person name="Pangilinan J."/>
            <person name="Reynolds N."/>
            <person name="Sandor L."/>
            <person name="Smith M.W."/>
            <person name="Tsang A."/>
            <person name="Grigoriev I.V."/>
            <person name="Stajich J.E."/>
            <person name="Spatafora J.W."/>
        </authorList>
    </citation>
    <scope>NUCLEOTIDE SEQUENCE</scope>
    <source>
        <strain evidence="1">RSA 2281</strain>
    </source>
</reference>
<accession>A0AAD5PJI3</accession>
<proteinExistence type="predicted"/>
<evidence type="ECO:0000313" key="2">
    <source>
        <dbReference type="Proteomes" id="UP001209540"/>
    </source>
</evidence>
<sequence length="168" mass="19707">MTSNHCKTPVYLFLHHHHKHQLTTTVGVTKSIIQRQHNGWMEKKLVLEQARKRILAPSGTIHSNFCHAGSKTQKDCVDLFQKKKLVPFLLTHLPHKRRNRIFRELILDPGNSYFTFLKSIQGPEMIEQLLTYGTPVLWNYLTEFELSQIAYDDGRDQTKRFIRGCIEH</sequence>
<dbReference type="Proteomes" id="UP001209540">
    <property type="component" value="Unassembled WGS sequence"/>
</dbReference>
<name>A0AAD5PJI3_9FUNG</name>
<organism evidence="1 2">
    <name type="scientific">Phascolomyces articulosus</name>
    <dbReference type="NCBI Taxonomy" id="60185"/>
    <lineage>
        <taxon>Eukaryota</taxon>
        <taxon>Fungi</taxon>
        <taxon>Fungi incertae sedis</taxon>
        <taxon>Mucoromycota</taxon>
        <taxon>Mucoromycotina</taxon>
        <taxon>Mucoromycetes</taxon>
        <taxon>Mucorales</taxon>
        <taxon>Lichtheimiaceae</taxon>
        <taxon>Phascolomyces</taxon>
    </lineage>
</organism>
<protein>
    <submittedName>
        <fullName evidence="1">Uncharacterized protein</fullName>
    </submittedName>
</protein>